<feature type="transmembrane region" description="Helical" evidence="1">
    <location>
        <begin position="685"/>
        <end position="702"/>
    </location>
</feature>
<reference evidence="3 4" key="1">
    <citation type="submission" date="2012-04" db="EMBL/GenBank/DDBJ databases">
        <authorList>
            <person name="Genoscope - CEA"/>
        </authorList>
    </citation>
    <scope>NUCLEOTIDE SEQUENCE [LARGE SCALE GENOMIC DNA]</scope>
    <source>
        <strain evidence="3 4">9807</strain>
    </source>
</reference>
<comment type="caution">
    <text evidence="3">The sequence shown here is derived from an EMBL/GenBank/DDBJ whole genome shotgun (WGS) entry which is preliminary data.</text>
</comment>
<dbReference type="HOGENOM" id="CLU_370757_0_0_3"/>
<feature type="transmembrane region" description="Helical" evidence="1">
    <location>
        <begin position="608"/>
        <end position="630"/>
    </location>
</feature>
<proteinExistence type="predicted"/>
<dbReference type="Pfam" id="PF12770">
    <property type="entry name" value="CHAT"/>
    <property type="match status" value="1"/>
</dbReference>
<dbReference type="AlphaFoldDB" id="I4H1E5"/>
<gene>
    <name evidence="3" type="ORF">MICAF_1620002</name>
</gene>
<organism evidence="3 4">
    <name type="scientific">Microcystis aeruginosa PCC 9807</name>
    <dbReference type="NCBI Taxonomy" id="1160283"/>
    <lineage>
        <taxon>Bacteria</taxon>
        <taxon>Bacillati</taxon>
        <taxon>Cyanobacteriota</taxon>
        <taxon>Cyanophyceae</taxon>
        <taxon>Oscillatoriophycideae</taxon>
        <taxon>Chroococcales</taxon>
        <taxon>Microcystaceae</taxon>
        <taxon>Microcystis</taxon>
    </lineage>
</organism>
<accession>I4H1E5</accession>
<feature type="transmembrane region" description="Helical" evidence="1">
    <location>
        <begin position="415"/>
        <end position="436"/>
    </location>
</feature>
<feature type="transmembrane region" description="Helical" evidence="1">
    <location>
        <begin position="642"/>
        <end position="665"/>
    </location>
</feature>
<keyword evidence="1" id="KW-0472">Membrane</keyword>
<keyword evidence="1" id="KW-1133">Transmembrane helix</keyword>
<keyword evidence="1" id="KW-0812">Transmembrane</keyword>
<name>I4H1E5_MICAE</name>
<evidence type="ECO:0000313" key="4">
    <source>
        <dbReference type="Proteomes" id="UP000003613"/>
    </source>
</evidence>
<sequence length="767" mass="89519">MGYERSQNSREKIMPQEVEFNIVTQDTQSFLLEIRISNDSNSSRIRKRLSVQFYPDKLKRSFEQWQQAFNHIVNRNYHSRNTRRTGDDENNQNIVENEDDDDAFYLDYSYRTNYNNCLESYQSLITELNNWLNSGEDWQKVRDWLTLYLDKSEAEIQVTIQTDDPILKQLPWQAWDLFSQNYPQAEIAIGPPEYEPPEKWEKIRQNPQVRILVILGSNENITLDEDSKLLNRVREHGATLLPLEQPTLDELKNVLAEPKGWNIIFYAGHSETNDEGKGVLHLNERESITIDDIKEPLEVAIKNGLYLAIFNSCDGLGIAAQLAELRLPQSIVMKEEIDNQMAIDFLQYFLDSFSSNKPLFVSVGNARKHLEKTYNNSDQFPGGHWLPVIVPNPAVPLATWKGFLSESDLSLKWRIPLIIGGIIGVLGLPLSILYEFGWDKAIFYAKLYPHIILYPPFMFWAALWLVYKGFTQIINRADRGLRLSLFVVLAISIVPLMIEMSGSNMLLLELNKTAQASIDLSTLNKNMIADIQKIPKDILDTQNIFQKDHLVISKAVLEKSLSNYIALKKDDQIPEERAKGFHKLMEIGLDYPATWKGQKNWVSLSRWFYAYTFLAIIFTVLIFFVLWVQNKDPRKFYNQIRYFEYLVFAQIMVVFWIPFRLYYIIKTKNILFGYTNLQWVKTLDPFLYLVIPILFFFILYQTIRQKHKYWMLIITSVTICVSLWIGYGLTDVLDRTFFLNTSNIGTWTLFPILIGLAISLFLNYQDE</sequence>
<protein>
    <recommendedName>
        <fullName evidence="2">CHAT domain-containing protein</fullName>
    </recommendedName>
</protein>
<feature type="transmembrane region" description="Helical" evidence="1">
    <location>
        <begin position="448"/>
        <end position="467"/>
    </location>
</feature>
<dbReference type="InterPro" id="IPR024983">
    <property type="entry name" value="CHAT_dom"/>
</dbReference>
<feature type="transmembrane region" description="Helical" evidence="1">
    <location>
        <begin position="747"/>
        <end position="764"/>
    </location>
</feature>
<feature type="transmembrane region" description="Helical" evidence="1">
    <location>
        <begin position="479"/>
        <end position="498"/>
    </location>
</feature>
<dbReference type="EMBL" id="CAIM01000071">
    <property type="protein sequence ID" value="CCI15869.1"/>
    <property type="molecule type" value="Genomic_DNA"/>
</dbReference>
<evidence type="ECO:0000313" key="3">
    <source>
        <dbReference type="EMBL" id="CCI15869.1"/>
    </source>
</evidence>
<dbReference type="Proteomes" id="UP000003613">
    <property type="component" value="Unassembled WGS sequence"/>
</dbReference>
<feature type="domain" description="CHAT" evidence="2">
    <location>
        <begin position="155"/>
        <end position="375"/>
    </location>
</feature>
<evidence type="ECO:0000256" key="1">
    <source>
        <dbReference type="SAM" id="Phobius"/>
    </source>
</evidence>
<evidence type="ECO:0000259" key="2">
    <source>
        <dbReference type="Pfam" id="PF12770"/>
    </source>
</evidence>
<feature type="transmembrane region" description="Helical" evidence="1">
    <location>
        <begin position="709"/>
        <end position="727"/>
    </location>
</feature>